<dbReference type="EMBL" id="GBRH01272167">
    <property type="protein sequence ID" value="JAD25728.1"/>
    <property type="molecule type" value="Transcribed_RNA"/>
</dbReference>
<dbReference type="AlphaFoldDB" id="A0A0A8YJK4"/>
<name>A0A0A8YJK4_ARUDO</name>
<sequence>MNSLPNSNRSFRLSGVAKSQKSIGHGPTAIEV</sequence>
<proteinExistence type="predicted"/>
<organism evidence="2">
    <name type="scientific">Arundo donax</name>
    <name type="common">Giant reed</name>
    <name type="synonym">Donax arundinaceus</name>
    <dbReference type="NCBI Taxonomy" id="35708"/>
    <lineage>
        <taxon>Eukaryota</taxon>
        <taxon>Viridiplantae</taxon>
        <taxon>Streptophyta</taxon>
        <taxon>Embryophyta</taxon>
        <taxon>Tracheophyta</taxon>
        <taxon>Spermatophyta</taxon>
        <taxon>Magnoliopsida</taxon>
        <taxon>Liliopsida</taxon>
        <taxon>Poales</taxon>
        <taxon>Poaceae</taxon>
        <taxon>PACMAD clade</taxon>
        <taxon>Arundinoideae</taxon>
        <taxon>Arundineae</taxon>
        <taxon>Arundo</taxon>
    </lineage>
</organism>
<feature type="compositionally biased region" description="Polar residues" evidence="1">
    <location>
        <begin position="1"/>
        <end position="22"/>
    </location>
</feature>
<reference evidence="2" key="1">
    <citation type="submission" date="2014-09" db="EMBL/GenBank/DDBJ databases">
        <authorList>
            <person name="Magalhaes I.L.F."/>
            <person name="Oliveira U."/>
            <person name="Santos F.R."/>
            <person name="Vidigal T.H.D.A."/>
            <person name="Brescovit A.D."/>
            <person name="Santos A.J."/>
        </authorList>
    </citation>
    <scope>NUCLEOTIDE SEQUENCE</scope>
    <source>
        <tissue evidence="2">Shoot tissue taken approximately 20 cm above the soil surface</tissue>
    </source>
</reference>
<evidence type="ECO:0000256" key="1">
    <source>
        <dbReference type="SAM" id="MobiDB-lite"/>
    </source>
</evidence>
<protein>
    <submittedName>
        <fullName evidence="2">Uncharacterized protein</fullName>
    </submittedName>
</protein>
<accession>A0A0A8YJK4</accession>
<evidence type="ECO:0000313" key="2">
    <source>
        <dbReference type="EMBL" id="JAD25728.1"/>
    </source>
</evidence>
<reference evidence="2" key="2">
    <citation type="journal article" date="2015" name="Data Brief">
        <title>Shoot transcriptome of the giant reed, Arundo donax.</title>
        <authorList>
            <person name="Barrero R.A."/>
            <person name="Guerrero F.D."/>
            <person name="Moolhuijzen P."/>
            <person name="Goolsby J.A."/>
            <person name="Tidwell J."/>
            <person name="Bellgard S.E."/>
            <person name="Bellgard M.I."/>
        </authorList>
    </citation>
    <scope>NUCLEOTIDE SEQUENCE</scope>
    <source>
        <tissue evidence="2">Shoot tissue taken approximately 20 cm above the soil surface</tissue>
    </source>
</reference>
<feature type="region of interest" description="Disordered" evidence="1">
    <location>
        <begin position="1"/>
        <end position="32"/>
    </location>
</feature>